<feature type="region of interest" description="Disordered" evidence="1">
    <location>
        <begin position="250"/>
        <end position="270"/>
    </location>
</feature>
<dbReference type="SMART" id="SM00717">
    <property type="entry name" value="SANT"/>
    <property type="match status" value="2"/>
</dbReference>
<dbReference type="InterPro" id="IPR017930">
    <property type="entry name" value="Myb_dom"/>
</dbReference>
<feature type="region of interest" description="Disordered" evidence="1">
    <location>
        <begin position="214"/>
        <end position="237"/>
    </location>
</feature>
<feature type="compositionally biased region" description="Polar residues" evidence="1">
    <location>
        <begin position="220"/>
        <end position="237"/>
    </location>
</feature>
<name>A0ABP0VNB6_9BRYO</name>
<dbReference type="PROSITE" id="PS50090">
    <property type="entry name" value="MYB_LIKE"/>
    <property type="match status" value="2"/>
</dbReference>
<reference evidence="4 5" key="1">
    <citation type="submission" date="2024-02" db="EMBL/GenBank/DDBJ databases">
        <authorList>
            <consortium name="ELIXIR-Norway"/>
            <consortium name="Elixir Norway"/>
        </authorList>
    </citation>
    <scope>NUCLEOTIDE SEQUENCE [LARGE SCALE GENOMIC DNA]</scope>
</reference>
<feature type="region of interest" description="Disordered" evidence="1">
    <location>
        <begin position="141"/>
        <end position="184"/>
    </location>
</feature>
<feature type="compositionally biased region" description="Low complexity" evidence="1">
    <location>
        <begin position="259"/>
        <end position="270"/>
    </location>
</feature>
<evidence type="ECO:0000313" key="4">
    <source>
        <dbReference type="EMBL" id="CAK9255328.1"/>
    </source>
</evidence>
<sequence>MNSLSKCLYHNSNTTCSSSSSMSSATKASPTQVLEEFDRIKGPWSPEEDAALQQLVEKHGARNWSLISKGIPGRSGKSCRLRWCNQLSPSVQHRPFTAFEDSAIIQAHHLHGNKWATIARILPGRTDNAIKNHWNSTLRRRHLAETTTSSERERRSLRRGAAEATTADDGVIPPPPAPPLSSYCHASSSALAGVQQDSIVERHKDMIHNQAEEEALATVDPTTSLSLSPPGTDQSCTTSQVSAAAEQQVVEKKQPPTTPMSSSAFTESSTAAHDSSQTLFCNKESISYHLVPFLHTSHPIHPGIHPKISPPAPNTRTVTP</sequence>
<evidence type="ECO:0000313" key="5">
    <source>
        <dbReference type="Proteomes" id="UP001497444"/>
    </source>
</evidence>
<dbReference type="PANTHER" id="PTHR45614:SF82">
    <property type="entry name" value="OS01G0977300 PROTEIN"/>
    <property type="match status" value="1"/>
</dbReference>
<feature type="domain" description="HTH myb-type" evidence="3">
    <location>
        <begin position="92"/>
        <end position="142"/>
    </location>
</feature>
<feature type="domain" description="Myb-like" evidence="2">
    <location>
        <begin position="88"/>
        <end position="138"/>
    </location>
</feature>
<dbReference type="Proteomes" id="UP001497444">
    <property type="component" value="Chromosome 1"/>
</dbReference>
<dbReference type="InterPro" id="IPR050560">
    <property type="entry name" value="MYB_TF"/>
</dbReference>
<dbReference type="PROSITE" id="PS51294">
    <property type="entry name" value="HTH_MYB"/>
    <property type="match status" value="2"/>
</dbReference>
<organism evidence="4 5">
    <name type="scientific">Sphagnum jensenii</name>
    <dbReference type="NCBI Taxonomy" id="128206"/>
    <lineage>
        <taxon>Eukaryota</taxon>
        <taxon>Viridiplantae</taxon>
        <taxon>Streptophyta</taxon>
        <taxon>Embryophyta</taxon>
        <taxon>Bryophyta</taxon>
        <taxon>Sphagnophytina</taxon>
        <taxon>Sphagnopsida</taxon>
        <taxon>Sphagnales</taxon>
        <taxon>Sphagnaceae</taxon>
        <taxon>Sphagnum</taxon>
    </lineage>
</organism>
<accession>A0ABP0VNB6</accession>
<dbReference type="CDD" id="cd00167">
    <property type="entry name" value="SANT"/>
    <property type="match status" value="2"/>
</dbReference>
<dbReference type="InterPro" id="IPR009057">
    <property type="entry name" value="Homeodomain-like_sf"/>
</dbReference>
<dbReference type="InterPro" id="IPR001005">
    <property type="entry name" value="SANT/Myb"/>
</dbReference>
<keyword evidence="5" id="KW-1185">Reference proteome</keyword>
<evidence type="ECO:0000259" key="3">
    <source>
        <dbReference type="PROSITE" id="PS51294"/>
    </source>
</evidence>
<dbReference type="SUPFAM" id="SSF46689">
    <property type="entry name" value="Homeodomain-like"/>
    <property type="match status" value="1"/>
</dbReference>
<dbReference type="Pfam" id="PF00249">
    <property type="entry name" value="Myb_DNA-binding"/>
    <property type="match status" value="2"/>
</dbReference>
<dbReference type="PANTHER" id="PTHR45614">
    <property type="entry name" value="MYB PROTEIN-RELATED"/>
    <property type="match status" value="1"/>
</dbReference>
<evidence type="ECO:0000256" key="1">
    <source>
        <dbReference type="SAM" id="MobiDB-lite"/>
    </source>
</evidence>
<evidence type="ECO:0000259" key="2">
    <source>
        <dbReference type="PROSITE" id="PS50090"/>
    </source>
</evidence>
<gene>
    <name evidence="4" type="ORF">CSSPJE1EN1_LOCUS806</name>
</gene>
<dbReference type="Gene3D" id="1.10.10.60">
    <property type="entry name" value="Homeodomain-like"/>
    <property type="match status" value="2"/>
</dbReference>
<feature type="domain" description="Myb-like" evidence="2">
    <location>
        <begin position="36"/>
        <end position="87"/>
    </location>
</feature>
<protein>
    <submittedName>
        <fullName evidence="4">Uncharacterized protein</fullName>
    </submittedName>
</protein>
<proteinExistence type="predicted"/>
<dbReference type="EMBL" id="OZ020096">
    <property type="protein sequence ID" value="CAK9255328.1"/>
    <property type="molecule type" value="Genomic_DNA"/>
</dbReference>
<feature type="domain" description="HTH myb-type" evidence="3">
    <location>
        <begin position="36"/>
        <end position="91"/>
    </location>
</feature>